<keyword evidence="2" id="KW-1185">Reference proteome</keyword>
<protein>
    <submittedName>
        <fullName evidence="1">Uncharacterized protein DUF4238</fullName>
    </submittedName>
</protein>
<dbReference type="RefSeq" id="WP_165915481.1">
    <property type="nucleotide sequence ID" value="NZ_SLXP01000001.1"/>
</dbReference>
<dbReference type="EMBL" id="SLXP01000001">
    <property type="protein sequence ID" value="TCP44158.1"/>
    <property type="molecule type" value="Genomic_DNA"/>
</dbReference>
<evidence type="ECO:0000313" key="2">
    <source>
        <dbReference type="Proteomes" id="UP000294835"/>
    </source>
</evidence>
<name>A0A4R2Q867_9RHOB</name>
<gene>
    <name evidence="1" type="ORF">EV662_101248</name>
</gene>
<dbReference type="AlphaFoldDB" id="A0A4R2Q867"/>
<organism evidence="1 2">
    <name type="scientific">Rhodovulum marinum</name>
    <dbReference type="NCBI Taxonomy" id="320662"/>
    <lineage>
        <taxon>Bacteria</taxon>
        <taxon>Pseudomonadati</taxon>
        <taxon>Pseudomonadota</taxon>
        <taxon>Alphaproteobacteria</taxon>
        <taxon>Rhodobacterales</taxon>
        <taxon>Paracoccaceae</taxon>
        <taxon>Rhodovulum</taxon>
    </lineage>
</organism>
<evidence type="ECO:0000313" key="1">
    <source>
        <dbReference type="EMBL" id="TCP44158.1"/>
    </source>
</evidence>
<dbReference type="Pfam" id="PF14022">
    <property type="entry name" value="DUF4238"/>
    <property type="match status" value="1"/>
</dbReference>
<accession>A0A4R2Q867</accession>
<comment type="caution">
    <text evidence="1">The sequence shown here is derived from an EMBL/GenBank/DDBJ whole genome shotgun (WGS) entry which is preliminary data.</text>
</comment>
<reference evidence="1 2" key="1">
    <citation type="submission" date="2019-03" db="EMBL/GenBank/DDBJ databases">
        <title>Genomic Encyclopedia of Type Strains, Phase IV (KMG-IV): sequencing the most valuable type-strain genomes for metagenomic binning, comparative biology and taxonomic classification.</title>
        <authorList>
            <person name="Goeker M."/>
        </authorList>
    </citation>
    <scope>NUCLEOTIDE SEQUENCE [LARGE SCALE GENOMIC DNA]</scope>
    <source>
        <strain evidence="1 2">DSM 18063</strain>
    </source>
</reference>
<dbReference type="Proteomes" id="UP000294835">
    <property type="component" value="Unassembled WGS sequence"/>
</dbReference>
<dbReference type="InterPro" id="IPR025332">
    <property type="entry name" value="DUF4238"/>
</dbReference>
<sequence>MADNKRQHFVPKHVLRHFSADASAKRINLFHIPSKKMIRGASLREQCCQDYFYGDNLEVEKNLSLIEGAQASLLRQLTQSKRISAIKRHEIPLFLAMQYGRTLRSAEDQSDRFEAMAKLYLSGSLDEDALRSVRIRVKNSPTIATVNAIKASPLLYDLKQIIIENKTSTPFVISDHPVIVTNWFCRRRFPSNHGTGLATAGLQILMPISPNFSLMLLDSGTYRVADRSGYLILTKRKDVLRLNALQWLNADKVIYIPQDLDETQVKSLTMTTGRKDRRFEITRADKLADGSGFVVTNKDEYSTPTKGVKSELAVIGGTKPEKDIRFSGLELKSRPQFHNDGSVLSPLRDPYWLQIVEDFIRNDTGIQRPHSNFAVFVASHPLGPYIGKRLRPYRNSF</sequence>
<proteinExistence type="predicted"/>